<dbReference type="Pfam" id="PF13672">
    <property type="entry name" value="PP2C_2"/>
    <property type="match status" value="1"/>
</dbReference>
<keyword evidence="4" id="KW-1185">Reference proteome</keyword>
<dbReference type="EMBL" id="APOM01000046">
    <property type="protein sequence ID" value="ENU36178.1"/>
    <property type="molecule type" value="Genomic_DNA"/>
</dbReference>
<dbReference type="HOGENOM" id="CLU_027874_2_0_6"/>
<dbReference type="SUPFAM" id="SSF81606">
    <property type="entry name" value="PP2C-like"/>
    <property type="match status" value="1"/>
</dbReference>
<name>N8RLC5_9GAMM</name>
<feature type="domain" description="PPM-type phosphatase" evidence="2">
    <location>
        <begin position="323"/>
        <end position="571"/>
    </location>
</feature>
<evidence type="ECO:0000313" key="4">
    <source>
        <dbReference type="Proteomes" id="UP000023776"/>
    </source>
</evidence>
<dbReference type="RefSeq" id="WP_004682425.1">
    <property type="nucleotide sequence ID" value="NZ_AIEB01000015.1"/>
</dbReference>
<dbReference type="GeneID" id="99690001"/>
<feature type="region of interest" description="Disordered" evidence="1">
    <location>
        <begin position="107"/>
        <end position="143"/>
    </location>
</feature>
<evidence type="ECO:0000313" key="3">
    <source>
        <dbReference type="EMBL" id="ENU36178.1"/>
    </source>
</evidence>
<dbReference type="Gene3D" id="3.60.40.10">
    <property type="entry name" value="PPM-type phosphatase domain"/>
    <property type="match status" value="1"/>
</dbReference>
<dbReference type="PATRIC" id="fig|981333.9.peg.1733"/>
<comment type="caution">
    <text evidence="3">The sequence shown here is derived from an EMBL/GenBank/DDBJ whole genome shotgun (WGS) entry which is preliminary data.</text>
</comment>
<accession>N8RLC5</accession>
<dbReference type="Proteomes" id="UP000023776">
    <property type="component" value="Unassembled WGS sequence"/>
</dbReference>
<dbReference type="InterPro" id="IPR036457">
    <property type="entry name" value="PPM-type-like_dom_sf"/>
</dbReference>
<evidence type="ECO:0000256" key="1">
    <source>
        <dbReference type="SAM" id="MobiDB-lite"/>
    </source>
</evidence>
<organism evidence="3 4">
    <name type="scientific">Acinetobacter parvus DSM 16617 = CIP 108168</name>
    <dbReference type="NCBI Taxonomy" id="981333"/>
    <lineage>
        <taxon>Bacteria</taxon>
        <taxon>Pseudomonadati</taxon>
        <taxon>Pseudomonadota</taxon>
        <taxon>Gammaproteobacteria</taxon>
        <taxon>Moraxellales</taxon>
        <taxon>Moraxellaceae</taxon>
        <taxon>Acinetobacter</taxon>
    </lineage>
</organism>
<protein>
    <recommendedName>
        <fullName evidence="2">PPM-type phosphatase domain-containing protein</fullName>
    </recommendedName>
</protein>
<evidence type="ECO:0000259" key="2">
    <source>
        <dbReference type="Pfam" id="PF13672"/>
    </source>
</evidence>
<reference evidence="3 4" key="1">
    <citation type="submission" date="2013-02" db="EMBL/GenBank/DDBJ databases">
        <title>The Genome Sequence of Acinetobacter parvus CIP 108168.</title>
        <authorList>
            <consortium name="The Broad Institute Genome Sequencing Platform"/>
            <consortium name="The Broad Institute Genome Sequencing Center for Infectious Disease"/>
            <person name="Cerqueira G."/>
            <person name="Feldgarden M."/>
            <person name="Courvalin P."/>
            <person name="Perichon B."/>
            <person name="Grillot-Courvalin C."/>
            <person name="Clermont D."/>
            <person name="Rocha E."/>
            <person name="Yoon E.-J."/>
            <person name="Nemec A."/>
            <person name="Walker B."/>
            <person name="Young S.K."/>
            <person name="Zeng Q."/>
            <person name="Gargeya S."/>
            <person name="Fitzgerald M."/>
            <person name="Haas B."/>
            <person name="Abouelleil A."/>
            <person name="Alvarado L."/>
            <person name="Arachchi H.M."/>
            <person name="Berlin A.M."/>
            <person name="Chapman S.B."/>
            <person name="Dewar J."/>
            <person name="Goldberg J."/>
            <person name="Griggs A."/>
            <person name="Gujja S."/>
            <person name="Hansen M."/>
            <person name="Howarth C."/>
            <person name="Imamovic A."/>
            <person name="Larimer J."/>
            <person name="McCowan C."/>
            <person name="Murphy C."/>
            <person name="Neiman D."/>
            <person name="Pearson M."/>
            <person name="Priest M."/>
            <person name="Roberts A."/>
            <person name="Saif S."/>
            <person name="Shea T."/>
            <person name="Sisk P."/>
            <person name="Sykes S."/>
            <person name="Wortman J."/>
            <person name="Nusbaum C."/>
            <person name="Birren B."/>
        </authorList>
    </citation>
    <scope>NUCLEOTIDE SEQUENCE [LARGE SCALE GENOMIC DNA]</scope>
    <source>
        <strain evidence="3 4">CIP 108168</strain>
    </source>
</reference>
<feature type="compositionally biased region" description="Polar residues" evidence="1">
    <location>
        <begin position="130"/>
        <end position="143"/>
    </location>
</feature>
<proteinExistence type="predicted"/>
<dbReference type="InterPro" id="IPR001932">
    <property type="entry name" value="PPM-type_phosphatase-like_dom"/>
</dbReference>
<dbReference type="AlphaFoldDB" id="N8RLC5"/>
<sequence>MLQPLTPELKQALADTLAQLLNHKSQSLNQMQNQEWWQQCVQNKRLYNAYHDLAEQFYDAVGFQLEQLPDFQGCLLQQILQQGRLPIYAPVQNSPCEKHGVSKNAVEPLGFYPQPDTAQAESVHLESEQKQPLTPPNNDNQSILSEMTDLSESNSVVPTHLPLAVTTPIIEKQSSPIPDNASTSLQTGVKTVKKMPHFQIPNARVGQNYQASIQMQHPVKQDLQIHHESVRIPENLGICFDAVTQQLSGIPTQAGEFKLIFQYKTANEQAGWLSGEVTFIVTADPRSLWQVNEPDPNAMYWKANNRCQLIQAADFNIAACSQRGRSHEHAGTFRDDDFFVAQVADSNWSVLVVADGAGSAEFSREGSRVAVNTVGEYLKAFMQKQSGESDRLLAQWQVGANDDPETKNAAHQLGNQFSDAFYSAATQAIEQIEHEATRQGVASKLFATTLLFAVVRQQDNKTFISSFWVGDGAIAVYGKDRVRLMGKPDGGEFAGQTRFLDYGCLVRDFKQRVHIGYFDDAQAVILMTDGISDPRFETDAGLENQKKWQALWQEIEPHLQQEQPEQALLEWSAFFSAGHHDDRTLAILWTVSTSSIHDSSMVTEPVEINGEEHE</sequence>
<gene>
    <name evidence="3" type="ORF">F988_01675</name>
</gene>